<proteinExistence type="inferred from homology"/>
<dbReference type="Proteomes" id="UP000465712">
    <property type="component" value="Unassembled WGS sequence"/>
</dbReference>
<dbReference type="SUPFAM" id="SSF51316">
    <property type="entry name" value="Mss4-like"/>
    <property type="match status" value="1"/>
</dbReference>
<keyword evidence="2" id="KW-0479">Metal-binding</keyword>
<evidence type="ECO:0000256" key="1">
    <source>
        <dbReference type="ARBA" id="ARBA00005495"/>
    </source>
</evidence>
<dbReference type="InterPro" id="IPR011057">
    <property type="entry name" value="Mss4-like_sf"/>
</dbReference>
<reference evidence="6 7" key="1">
    <citation type="submission" date="2017-05" db="EMBL/GenBank/DDBJ databases">
        <title>High clonality and local adaptation shapes Vibrionaceae linages within an endangered oasis.</title>
        <authorList>
            <person name="Vazquez-Rosas-Landa M."/>
        </authorList>
    </citation>
    <scope>NUCLEOTIDE SEQUENCE [LARGE SCALE GENOMIC DNA]</scope>
    <source>
        <strain evidence="6 7">P46_P4S1P180</strain>
    </source>
</reference>
<keyword evidence="3" id="KW-0862">Zinc</keyword>
<dbReference type="EMBL" id="WXWW01000042">
    <property type="protein sequence ID" value="NAW64057.1"/>
    <property type="molecule type" value="Genomic_DNA"/>
</dbReference>
<evidence type="ECO:0000313" key="6">
    <source>
        <dbReference type="EMBL" id="NAW64057.1"/>
    </source>
</evidence>
<evidence type="ECO:0000256" key="4">
    <source>
        <dbReference type="ARBA" id="ARBA00023239"/>
    </source>
</evidence>
<dbReference type="PROSITE" id="PS51891">
    <property type="entry name" value="CENP_V_GFA"/>
    <property type="match status" value="1"/>
</dbReference>
<comment type="caution">
    <text evidence="6">The sequence shown here is derived from an EMBL/GenBank/DDBJ whole genome shotgun (WGS) entry which is preliminary data.</text>
</comment>
<protein>
    <submittedName>
        <fullName evidence="6">Aldehyde-activating protein</fullName>
    </submittedName>
</protein>
<organism evidence="6 7">
    <name type="scientific">Photobacterium halotolerans</name>
    <dbReference type="NCBI Taxonomy" id="265726"/>
    <lineage>
        <taxon>Bacteria</taxon>
        <taxon>Pseudomonadati</taxon>
        <taxon>Pseudomonadota</taxon>
        <taxon>Gammaproteobacteria</taxon>
        <taxon>Vibrionales</taxon>
        <taxon>Vibrionaceae</taxon>
        <taxon>Photobacterium</taxon>
    </lineage>
</organism>
<keyword evidence="4" id="KW-0456">Lyase</keyword>
<evidence type="ECO:0000256" key="3">
    <source>
        <dbReference type="ARBA" id="ARBA00022833"/>
    </source>
</evidence>
<evidence type="ECO:0000259" key="5">
    <source>
        <dbReference type="PROSITE" id="PS51891"/>
    </source>
</evidence>
<dbReference type="InterPro" id="IPR006913">
    <property type="entry name" value="CENP-V/GFA"/>
</dbReference>
<dbReference type="PANTHER" id="PTHR33337">
    <property type="entry name" value="GFA DOMAIN-CONTAINING PROTEIN"/>
    <property type="match status" value="1"/>
</dbReference>
<evidence type="ECO:0000256" key="2">
    <source>
        <dbReference type="ARBA" id="ARBA00022723"/>
    </source>
</evidence>
<sequence length="139" mass="15668">MRKLHGACLCGAVTFSLDDDFSHFYLCHCDQCKKLTGSAHASNLFTQPHNIRWEQGEQAIVRYNHPTRTFSNAFCGQCGANLPYLSQSGKALIVPAGSLNEQPSKSPDCQIFCDEQAPWHQAGMLTKHCRDFRSNSYYY</sequence>
<dbReference type="GO" id="GO:0016846">
    <property type="term" value="F:carbon-sulfur lyase activity"/>
    <property type="evidence" value="ECO:0007669"/>
    <property type="project" value="InterPro"/>
</dbReference>
<dbReference type="AlphaFoldDB" id="A0A7X4W930"/>
<accession>A0A7X4W930</accession>
<feature type="domain" description="CENP-V/GFA" evidence="5">
    <location>
        <begin position="4"/>
        <end position="120"/>
    </location>
</feature>
<evidence type="ECO:0000313" key="7">
    <source>
        <dbReference type="Proteomes" id="UP000465712"/>
    </source>
</evidence>
<gene>
    <name evidence="6" type="ORF">CAG72_02405</name>
</gene>
<dbReference type="RefSeq" id="WP_161442608.1">
    <property type="nucleotide sequence ID" value="NZ_WXWW01000042.1"/>
</dbReference>
<dbReference type="Pfam" id="PF04828">
    <property type="entry name" value="GFA"/>
    <property type="match status" value="1"/>
</dbReference>
<dbReference type="GO" id="GO:0046872">
    <property type="term" value="F:metal ion binding"/>
    <property type="evidence" value="ECO:0007669"/>
    <property type="project" value="UniProtKB-KW"/>
</dbReference>
<dbReference type="Gene3D" id="3.90.1590.10">
    <property type="entry name" value="glutathione-dependent formaldehyde- activating enzyme (gfa)"/>
    <property type="match status" value="1"/>
</dbReference>
<dbReference type="PANTHER" id="PTHR33337:SF40">
    <property type="entry name" value="CENP-V_GFA DOMAIN-CONTAINING PROTEIN-RELATED"/>
    <property type="match status" value="1"/>
</dbReference>
<name>A0A7X4W930_9GAMM</name>
<comment type="similarity">
    <text evidence="1">Belongs to the Gfa family.</text>
</comment>